<evidence type="ECO:0000256" key="1">
    <source>
        <dbReference type="SAM" id="MobiDB-lite"/>
    </source>
</evidence>
<evidence type="ECO:0000313" key="3">
    <source>
        <dbReference type="Proteomes" id="UP000319801"/>
    </source>
</evidence>
<sequence length="67" mass="7292">MLAKADLDSESLISVSPVQSNEIESPESEEVVKAAPVQPVAKSQTIKQRKHSKAVVASKKRTRPVRP</sequence>
<gene>
    <name evidence="2" type="ORF">Baya_16060</name>
</gene>
<dbReference type="Proteomes" id="UP000319801">
    <property type="component" value="Unassembled WGS sequence"/>
</dbReference>
<name>A0A556VU92_BAGYA</name>
<protein>
    <submittedName>
        <fullName evidence="2">Uncharacterized protein</fullName>
    </submittedName>
</protein>
<dbReference type="EMBL" id="VCAZ01000258">
    <property type="protein sequence ID" value="TTP27316.1"/>
    <property type="molecule type" value="Genomic_DNA"/>
</dbReference>
<feature type="compositionally biased region" description="Polar residues" evidence="1">
    <location>
        <begin position="11"/>
        <end position="23"/>
    </location>
</feature>
<accession>A0A556VU92</accession>
<dbReference type="AlphaFoldDB" id="A0A556VU92"/>
<feature type="region of interest" description="Disordered" evidence="1">
    <location>
        <begin position="1"/>
        <end position="67"/>
    </location>
</feature>
<organism evidence="2 3">
    <name type="scientific">Bagarius yarrelli</name>
    <name type="common">Goonch</name>
    <name type="synonym">Bagrus yarrelli</name>
    <dbReference type="NCBI Taxonomy" id="175774"/>
    <lineage>
        <taxon>Eukaryota</taxon>
        <taxon>Metazoa</taxon>
        <taxon>Chordata</taxon>
        <taxon>Craniata</taxon>
        <taxon>Vertebrata</taxon>
        <taxon>Euteleostomi</taxon>
        <taxon>Actinopterygii</taxon>
        <taxon>Neopterygii</taxon>
        <taxon>Teleostei</taxon>
        <taxon>Ostariophysi</taxon>
        <taxon>Siluriformes</taxon>
        <taxon>Sisoridae</taxon>
        <taxon>Sisorinae</taxon>
        <taxon>Bagarius</taxon>
    </lineage>
</organism>
<feature type="compositionally biased region" description="Basic residues" evidence="1">
    <location>
        <begin position="47"/>
        <end position="67"/>
    </location>
</feature>
<comment type="caution">
    <text evidence="2">The sequence shown here is derived from an EMBL/GenBank/DDBJ whole genome shotgun (WGS) entry which is preliminary data.</text>
</comment>
<reference evidence="2 3" key="1">
    <citation type="journal article" date="2019" name="Genome Biol. Evol.">
        <title>Whole-Genome Sequencing of the Giant Devil Catfish, Bagarius yarrelli.</title>
        <authorList>
            <person name="Jiang W."/>
            <person name="Lv Y."/>
            <person name="Cheng L."/>
            <person name="Yang K."/>
            <person name="Chao B."/>
            <person name="Wang X."/>
            <person name="Li Y."/>
            <person name="Pan X."/>
            <person name="You X."/>
            <person name="Zhang Y."/>
            <person name="Yang J."/>
            <person name="Li J."/>
            <person name="Zhang X."/>
            <person name="Liu S."/>
            <person name="Sun C."/>
            <person name="Yang J."/>
            <person name="Shi Q."/>
        </authorList>
    </citation>
    <scope>NUCLEOTIDE SEQUENCE [LARGE SCALE GENOMIC DNA]</scope>
    <source>
        <strain evidence="2">JWS20170419001</strain>
        <tissue evidence="2">Muscle</tissue>
    </source>
</reference>
<evidence type="ECO:0000313" key="2">
    <source>
        <dbReference type="EMBL" id="TTP27316.1"/>
    </source>
</evidence>
<keyword evidence="3" id="KW-1185">Reference proteome</keyword>
<feature type="compositionally biased region" description="Low complexity" evidence="1">
    <location>
        <begin position="33"/>
        <end position="42"/>
    </location>
</feature>
<proteinExistence type="predicted"/>